<dbReference type="STRING" id="7070.D1ZZZ2"/>
<dbReference type="FunCoup" id="D1ZZZ2">
    <property type="interactions" value="21"/>
</dbReference>
<comment type="subcellular location">
    <subcellularLocation>
        <location evidence="1">Nucleus</location>
    </subcellularLocation>
</comment>
<evidence type="ECO:0000256" key="6">
    <source>
        <dbReference type="ARBA" id="ARBA00022816"/>
    </source>
</evidence>
<dbReference type="Pfam" id="PF03943">
    <property type="entry name" value="TAP_C"/>
    <property type="match status" value="1"/>
</dbReference>
<dbReference type="InterPro" id="IPR018222">
    <property type="entry name" value="Nuclear_transport_factor_2_euk"/>
</dbReference>
<keyword evidence="7" id="KW-0539">Nucleus</keyword>
<dbReference type="EMBL" id="KQ971338">
    <property type="protein sequence ID" value="EFA01773.2"/>
    <property type="molecule type" value="Genomic_DNA"/>
</dbReference>
<dbReference type="OrthoDB" id="25872at2759"/>
<evidence type="ECO:0000313" key="11">
    <source>
        <dbReference type="Proteomes" id="UP000007266"/>
    </source>
</evidence>
<evidence type="ECO:0000256" key="5">
    <source>
        <dbReference type="ARBA" id="ARBA00022737"/>
    </source>
</evidence>
<dbReference type="InterPro" id="IPR002075">
    <property type="entry name" value="NTF2_dom"/>
</dbReference>
<proteinExistence type="inferred from homology"/>
<dbReference type="InterPro" id="IPR032710">
    <property type="entry name" value="NTF2-like_dom_sf"/>
</dbReference>
<dbReference type="KEGG" id="tca:103312682"/>
<dbReference type="InterPro" id="IPR005637">
    <property type="entry name" value="TAP_C_dom"/>
</dbReference>
<reference evidence="10 11" key="2">
    <citation type="journal article" date="2010" name="Nucleic Acids Res.">
        <title>BeetleBase in 2010: revisions to provide comprehensive genomic information for Tribolium castaneum.</title>
        <authorList>
            <person name="Kim H.S."/>
            <person name="Murphy T."/>
            <person name="Xia J."/>
            <person name="Caragea D."/>
            <person name="Park Y."/>
            <person name="Beeman R.W."/>
            <person name="Lorenzen M.D."/>
            <person name="Butcher S."/>
            <person name="Manak J.R."/>
            <person name="Brown S.J."/>
        </authorList>
    </citation>
    <scope>GENOME REANNOTATION</scope>
    <source>
        <strain evidence="10 11">Georgia GA2</strain>
    </source>
</reference>
<dbReference type="Gene3D" id="3.10.450.50">
    <property type="match status" value="1"/>
</dbReference>
<comment type="similarity">
    <text evidence="2">Belongs to the NXF family.</text>
</comment>
<evidence type="ECO:0000259" key="9">
    <source>
        <dbReference type="PROSITE" id="PS51281"/>
    </source>
</evidence>
<dbReference type="eggNOG" id="KOG3763">
    <property type="taxonomic scope" value="Eukaryota"/>
</dbReference>
<protein>
    <submittedName>
        <fullName evidence="10">Nuclear RNA export factor 2-like Protein</fullName>
    </submittedName>
</protein>
<evidence type="ECO:0000256" key="2">
    <source>
        <dbReference type="ARBA" id="ARBA00009285"/>
    </source>
</evidence>
<dbReference type="SUPFAM" id="SSF52058">
    <property type="entry name" value="L domain-like"/>
    <property type="match status" value="1"/>
</dbReference>
<dbReference type="Pfam" id="PF22602">
    <property type="entry name" value="NXF_NTF2"/>
    <property type="match status" value="1"/>
</dbReference>
<evidence type="ECO:0000256" key="1">
    <source>
        <dbReference type="ARBA" id="ARBA00004123"/>
    </source>
</evidence>
<evidence type="ECO:0000259" key="8">
    <source>
        <dbReference type="PROSITE" id="PS50177"/>
    </source>
</evidence>
<dbReference type="SUPFAM" id="SSF46934">
    <property type="entry name" value="UBA-like"/>
    <property type="match status" value="1"/>
</dbReference>
<dbReference type="AlphaFoldDB" id="D1ZZZ2"/>
<dbReference type="GO" id="GO:0003723">
    <property type="term" value="F:RNA binding"/>
    <property type="evidence" value="ECO:0000318"/>
    <property type="project" value="GO_Central"/>
</dbReference>
<gene>
    <name evidence="10" type="primary">AUGUSTUS-3.0.2_07373</name>
    <name evidence="10" type="ORF">TcasGA2_TC007373</name>
</gene>
<evidence type="ECO:0000256" key="3">
    <source>
        <dbReference type="ARBA" id="ARBA00022448"/>
    </source>
</evidence>
<dbReference type="PROSITE" id="PS51281">
    <property type="entry name" value="TAP_C"/>
    <property type="match status" value="1"/>
</dbReference>
<organism evidence="10 11">
    <name type="scientific">Tribolium castaneum</name>
    <name type="common">Red flour beetle</name>
    <dbReference type="NCBI Taxonomy" id="7070"/>
    <lineage>
        <taxon>Eukaryota</taxon>
        <taxon>Metazoa</taxon>
        <taxon>Ecdysozoa</taxon>
        <taxon>Arthropoda</taxon>
        <taxon>Hexapoda</taxon>
        <taxon>Insecta</taxon>
        <taxon>Pterygota</taxon>
        <taxon>Neoptera</taxon>
        <taxon>Endopterygota</taxon>
        <taxon>Coleoptera</taxon>
        <taxon>Polyphaga</taxon>
        <taxon>Cucujiformia</taxon>
        <taxon>Tenebrionidae</taxon>
        <taxon>Tenebrionidae incertae sedis</taxon>
        <taxon>Tribolium</taxon>
    </lineage>
</organism>
<dbReference type="PROSITE" id="PS50177">
    <property type="entry name" value="NTF2_DOMAIN"/>
    <property type="match status" value="1"/>
</dbReference>
<evidence type="ECO:0000256" key="4">
    <source>
        <dbReference type="ARBA" id="ARBA00022614"/>
    </source>
</evidence>
<evidence type="ECO:0000313" key="10">
    <source>
        <dbReference type="EMBL" id="EFA01773.2"/>
    </source>
</evidence>
<keyword evidence="5" id="KW-0677">Repeat</keyword>
<dbReference type="OMA" id="REMENTQ"/>
<dbReference type="InterPro" id="IPR030217">
    <property type="entry name" value="NXF_fam"/>
</dbReference>
<keyword evidence="4" id="KW-0433">Leucine-rich repeat</keyword>
<reference evidence="10 11" key="1">
    <citation type="journal article" date="2008" name="Nature">
        <title>The genome of the model beetle and pest Tribolium castaneum.</title>
        <authorList>
            <consortium name="Tribolium Genome Sequencing Consortium"/>
            <person name="Richards S."/>
            <person name="Gibbs R.A."/>
            <person name="Weinstock G.M."/>
            <person name="Brown S.J."/>
            <person name="Denell R."/>
            <person name="Beeman R.W."/>
            <person name="Gibbs R."/>
            <person name="Beeman R.W."/>
            <person name="Brown S.J."/>
            <person name="Bucher G."/>
            <person name="Friedrich M."/>
            <person name="Grimmelikhuijzen C.J."/>
            <person name="Klingler M."/>
            <person name="Lorenzen M."/>
            <person name="Richards S."/>
            <person name="Roth S."/>
            <person name="Schroder R."/>
            <person name="Tautz D."/>
            <person name="Zdobnov E.M."/>
            <person name="Muzny D."/>
            <person name="Gibbs R.A."/>
            <person name="Weinstock G.M."/>
            <person name="Attaway T."/>
            <person name="Bell S."/>
            <person name="Buhay C.J."/>
            <person name="Chandrabose M.N."/>
            <person name="Chavez D."/>
            <person name="Clerk-Blankenburg K.P."/>
            <person name="Cree A."/>
            <person name="Dao M."/>
            <person name="Davis C."/>
            <person name="Chacko J."/>
            <person name="Dinh H."/>
            <person name="Dugan-Rocha S."/>
            <person name="Fowler G."/>
            <person name="Garner T.T."/>
            <person name="Garnes J."/>
            <person name="Gnirke A."/>
            <person name="Hawes A."/>
            <person name="Hernandez J."/>
            <person name="Hines S."/>
            <person name="Holder M."/>
            <person name="Hume J."/>
            <person name="Jhangiani S.N."/>
            <person name="Joshi V."/>
            <person name="Khan Z.M."/>
            <person name="Jackson L."/>
            <person name="Kovar C."/>
            <person name="Kowis A."/>
            <person name="Lee S."/>
            <person name="Lewis L.R."/>
            <person name="Margolis J."/>
            <person name="Morgan M."/>
            <person name="Nazareth L.V."/>
            <person name="Nguyen N."/>
            <person name="Okwuonu G."/>
            <person name="Parker D."/>
            <person name="Richards S."/>
            <person name="Ruiz S.J."/>
            <person name="Santibanez J."/>
            <person name="Savard J."/>
            <person name="Scherer S.E."/>
            <person name="Schneider B."/>
            <person name="Sodergren E."/>
            <person name="Tautz D."/>
            <person name="Vattahil S."/>
            <person name="Villasana D."/>
            <person name="White C.S."/>
            <person name="Wright R."/>
            <person name="Park Y."/>
            <person name="Beeman R.W."/>
            <person name="Lord J."/>
            <person name="Oppert B."/>
            <person name="Lorenzen M."/>
            <person name="Brown S."/>
            <person name="Wang L."/>
            <person name="Savard J."/>
            <person name="Tautz D."/>
            <person name="Richards S."/>
            <person name="Weinstock G."/>
            <person name="Gibbs R.A."/>
            <person name="Liu Y."/>
            <person name="Worley K."/>
            <person name="Weinstock G."/>
            <person name="Elsik C.G."/>
            <person name="Reese J.T."/>
            <person name="Elhaik E."/>
            <person name="Landan G."/>
            <person name="Graur D."/>
            <person name="Arensburger P."/>
            <person name="Atkinson P."/>
            <person name="Beeman R.W."/>
            <person name="Beidler J."/>
            <person name="Brown S.J."/>
            <person name="Demuth J.P."/>
            <person name="Drury D.W."/>
            <person name="Du Y.Z."/>
            <person name="Fujiwara H."/>
            <person name="Lorenzen M."/>
            <person name="Maselli V."/>
            <person name="Osanai M."/>
            <person name="Park Y."/>
            <person name="Robertson H.M."/>
            <person name="Tu Z."/>
            <person name="Wang J.J."/>
            <person name="Wang S."/>
            <person name="Richards S."/>
            <person name="Song H."/>
            <person name="Zhang L."/>
            <person name="Sodergren E."/>
            <person name="Werner D."/>
            <person name="Stanke M."/>
            <person name="Morgenstern B."/>
            <person name="Solovyev V."/>
            <person name="Kosarev P."/>
            <person name="Brown G."/>
            <person name="Chen H.C."/>
            <person name="Ermolaeva O."/>
            <person name="Hlavina W."/>
            <person name="Kapustin Y."/>
            <person name="Kiryutin B."/>
            <person name="Kitts P."/>
            <person name="Maglott D."/>
            <person name="Pruitt K."/>
            <person name="Sapojnikov V."/>
            <person name="Souvorov A."/>
            <person name="Mackey A.J."/>
            <person name="Waterhouse R.M."/>
            <person name="Wyder S."/>
            <person name="Zdobnov E.M."/>
            <person name="Zdobnov E.M."/>
            <person name="Wyder S."/>
            <person name="Kriventseva E.V."/>
            <person name="Kadowaki T."/>
            <person name="Bork P."/>
            <person name="Aranda M."/>
            <person name="Bao R."/>
            <person name="Beermann A."/>
            <person name="Berns N."/>
            <person name="Bolognesi R."/>
            <person name="Bonneton F."/>
            <person name="Bopp D."/>
            <person name="Brown S.J."/>
            <person name="Bucher G."/>
            <person name="Butts T."/>
            <person name="Chaumot A."/>
            <person name="Denell R.E."/>
            <person name="Ferrier D.E."/>
            <person name="Friedrich M."/>
            <person name="Gordon C.M."/>
            <person name="Jindra M."/>
            <person name="Klingler M."/>
            <person name="Lan Q."/>
            <person name="Lattorff H.M."/>
            <person name="Laudet V."/>
            <person name="von Levetsow C."/>
            <person name="Liu Z."/>
            <person name="Lutz R."/>
            <person name="Lynch J.A."/>
            <person name="da Fonseca R.N."/>
            <person name="Posnien N."/>
            <person name="Reuter R."/>
            <person name="Roth S."/>
            <person name="Savard J."/>
            <person name="Schinko J.B."/>
            <person name="Schmitt C."/>
            <person name="Schoppmeier M."/>
            <person name="Schroder R."/>
            <person name="Shippy T.D."/>
            <person name="Simonnet F."/>
            <person name="Marques-Souza H."/>
            <person name="Tautz D."/>
            <person name="Tomoyasu Y."/>
            <person name="Trauner J."/>
            <person name="Van der Zee M."/>
            <person name="Vervoort M."/>
            <person name="Wittkopp N."/>
            <person name="Wimmer E.A."/>
            <person name="Yang X."/>
            <person name="Jones A.K."/>
            <person name="Sattelle D.B."/>
            <person name="Ebert P.R."/>
            <person name="Nelson D."/>
            <person name="Scott J.G."/>
            <person name="Beeman R.W."/>
            <person name="Muthukrishnan S."/>
            <person name="Kramer K.J."/>
            <person name="Arakane Y."/>
            <person name="Beeman R.W."/>
            <person name="Zhu Q."/>
            <person name="Hogenkamp D."/>
            <person name="Dixit R."/>
            <person name="Oppert B."/>
            <person name="Jiang H."/>
            <person name="Zou Z."/>
            <person name="Marshall J."/>
            <person name="Elpidina E."/>
            <person name="Vinokurov K."/>
            <person name="Oppert C."/>
            <person name="Zou Z."/>
            <person name="Evans J."/>
            <person name="Lu Z."/>
            <person name="Zhao P."/>
            <person name="Sumathipala N."/>
            <person name="Altincicek B."/>
            <person name="Vilcinskas A."/>
            <person name="Williams M."/>
            <person name="Hultmark D."/>
            <person name="Hetru C."/>
            <person name="Jiang H."/>
            <person name="Grimmelikhuijzen C.J."/>
            <person name="Hauser F."/>
            <person name="Cazzamali G."/>
            <person name="Williamson M."/>
            <person name="Park Y."/>
            <person name="Li B."/>
            <person name="Tanaka Y."/>
            <person name="Predel R."/>
            <person name="Neupert S."/>
            <person name="Schachtner J."/>
            <person name="Verleyen P."/>
            <person name="Raible F."/>
            <person name="Bork P."/>
            <person name="Friedrich M."/>
            <person name="Walden K.K."/>
            <person name="Robertson H.M."/>
            <person name="Angeli S."/>
            <person name="Foret S."/>
            <person name="Bucher G."/>
            <person name="Schuetz S."/>
            <person name="Maleszka R."/>
            <person name="Wimmer E.A."/>
            <person name="Beeman R.W."/>
            <person name="Lorenzen M."/>
            <person name="Tomoyasu Y."/>
            <person name="Miller S.C."/>
            <person name="Grossmann D."/>
            <person name="Bucher G."/>
        </authorList>
    </citation>
    <scope>NUCLEOTIDE SEQUENCE [LARGE SCALE GENOMIC DNA]</scope>
    <source>
        <strain evidence="10 11">Georgia GA2</strain>
    </source>
</reference>
<dbReference type="InterPro" id="IPR032675">
    <property type="entry name" value="LRR_dom_sf"/>
</dbReference>
<dbReference type="Gene3D" id="3.80.10.10">
    <property type="entry name" value="Ribonuclease Inhibitor"/>
    <property type="match status" value="1"/>
</dbReference>
<dbReference type="Proteomes" id="UP000007266">
    <property type="component" value="Linkage group 4"/>
</dbReference>
<name>D1ZZZ2_TRICA</name>
<dbReference type="InParanoid" id="D1ZZZ2"/>
<dbReference type="InterPro" id="IPR009060">
    <property type="entry name" value="UBA-like_sf"/>
</dbReference>
<feature type="domain" description="TAP-C" evidence="9">
    <location>
        <begin position="457"/>
        <end position="512"/>
    </location>
</feature>
<accession>D1ZZZ2</accession>
<keyword evidence="11" id="KW-1185">Reference proteome</keyword>
<dbReference type="PANTHER" id="PTHR10662">
    <property type="entry name" value="NUCLEAR RNA EXPORT FACTOR"/>
    <property type="match status" value="1"/>
</dbReference>
<feature type="domain" description="NTF2" evidence="8">
    <location>
        <begin position="286"/>
        <end position="432"/>
    </location>
</feature>
<evidence type="ECO:0000256" key="7">
    <source>
        <dbReference type="ARBA" id="ARBA00023242"/>
    </source>
</evidence>
<dbReference type="PANTHER" id="PTHR10662:SF22">
    <property type="entry name" value="NUCLEAR RNA EXPORT FACTOR 1"/>
    <property type="match status" value="1"/>
</dbReference>
<dbReference type="GO" id="GO:0005634">
    <property type="term" value="C:nucleus"/>
    <property type="evidence" value="ECO:0000318"/>
    <property type="project" value="GO_Central"/>
</dbReference>
<dbReference type="GO" id="GO:0016973">
    <property type="term" value="P:poly(A)+ mRNA export from nucleus"/>
    <property type="evidence" value="ECO:0000318"/>
    <property type="project" value="GO_Central"/>
</dbReference>
<keyword evidence="3" id="KW-0813">Transport</keyword>
<dbReference type="Pfam" id="PF24048">
    <property type="entry name" value="LRR_NXF1-5"/>
    <property type="match status" value="1"/>
</dbReference>
<sequence length="513" mass="59607">MDFKTVIPSPDAITLNEINVCLISQFKAVLGVKTYWHKFFIIETFGLTRNVVLKTLLEHVKPLEFIPLFYTQEGKGAYFFARICGPVIEKFCRDKLTVPNPFGSRKPFKLKIVLKYTTTYQVTVDLYCRNVLQVLQKRLKSRVLCLNNFVDDPDLNDFLLLSEPKLLAFVLNLAKVLKPTAIKLCNNEIKSLDALKVLRPRSINSLDLRNNLIVDLAELKHLSNFDITELWLEGNPLCDLYDEHSYVEQMVKYCPKIEKLDGFLLRQNGVPSFRRNFLCDVSASDVIDQFMRDYFTTYDSKNLDKLESLYHNDAVFSLTAYHVNNQVSSANSCIKSYKQYSRNLVDTPNRDENLYTGSREIMKLFDLLPHCEHDPYSFTVDVMHYSEKRVIVVVTGVFMEIPNVKRILGFNRSFFLEFRDSSLRIANEQLHVFNALTSQQAKAFKKQGVLQEVRNVTEKNQMLNIFVIITNLTKEWAKLFLEECQYNLKHALLVFVDLYKRDKIPSHGFKPCD</sequence>
<dbReference type="InterPro" id="IPR057125">
    <property type="entry name" value="NXF1/2/3/5-like_LRR"/>
</dbReference>
<keyword evidence="6" id="KW-0509">mRNA transport</keyword>
<dbReference type="InterPro" id="IPR001611">
    <property type="entry name" value="Leu-rich_rpt"/>
</dbReference>
<dbReference type="HOGENOM" id="CLU_641483_0_0_1"/>
<dbReference type="PROSITE" id="PS51450">
    <property type="entry name" value="LRR"/>
    <property type="match status" value="1"/>
</dbReference>
<dbReference type="SUPFAM" id="SSF54427">
    <property type="entry name" value="NTF2-like"/>
    <property type="match status" value="1"/>
</dbReference>
<dbReference type="Gene3D" id="1.10.8.10">
    <property type="entry name" value="DNA helicase RuvA subunit, C-terminal domain"/>
    <property type="match status" value="1"/>
</dbReference>